<sequence>MIKVLIVDDSAVVRKILTEELSKYKDIEIVGSAVDPYIARDKIVKLRPDVITLDMEMPRMDGLSFLVKLMKHYPLPVVVLSSLTPQNSETALKALEIGAVEVLCKPGSAYSTLDVSRNLVNAIRAAASAKIRVQPRKTRPQAEAEVVPPPDLRFKTTHKVISIGASTGGTKAIETVLRGMPVTAPGIVIVQHMPENFTTAFARRLNEVCPIEVREAKDGDHVIPGLALIAPGNRHMLLHRSGGNYLVRIKDGMPVYYQRPSVDVLFRSVARHAGANAVGALMTGMGADGARGLLEMRENGACTLAQDEATCIVFGMPKEAIRIGAVDEIVPLPQMTRQIINALKDPKKGNPQRFKAANRSG</sequence>
<dbReference type="InterPro" id="IPR008248">
    <property type="entry name" value="CheB-like"/>
</dbReference>
<organism evidence="10 11">
    <name type="scientific">Desulfonema ishimotonii</name>
    <dbReference type="NCBI Taxonomy" id="45657"/>
    <lineage>
        <taxon>Bacteria</taxon>
        <taxon>Pseudomonadati</taxon>
        <taxon>Thermodesulfobacteriota</taxon>
        <taxon>Desulfobacteria</taxon>
        <taxon>Desulfobacterales</taxon>
        <taxon>Desulfococcaceae</taxon>
        <taxon>Desulfonema</taxon>
    </lineage>
</organism>
<dbReference type="EC" id="3.5.1.44" evidence="5"/>
<dbReference type="PANTHER" id="PTHR42872:SF6">
    <property type="entry name" value="PROTEIN-GLUTAMATE METHYLESTERASE_PROTEIN-GLUTAMINE GLUTAMINASE"/>
    <property type="match status" value="1"/>
</dbReference>
<dbReference type="EMBL" id="BEXT01000001">
    <property type="protein sequence ID" value="GBC60039.1"/>
    <property type="molecule type" value="Genomic_DNA"/>
</dbReference>
<feature type="domain" description="Response regulatory" evidence="8">
    <location>
        <begin position="3"/>
        <end position="120"/>
    </location>
</feature>
<comment type="subcellular location">
    <subcellularLocation>
        <location evidence="5">Cytoplasm</location>
    </subcellularLocation>
</comment>
<dbReference type="GO" id="GO:0050568">
    <property type="term" value="F:protein-glutamine glutaminase activity"/>
    <property type="evidence" value="ECO:0007669"/>
    <property type="project" value="UniProtKB-UniRule"/>
</dbReference>
<evidence type="ECO:0000256" key="4">
    <source>
        <dbReference type="ARBA" id="ARBA00048267"/>
    </source>
</evidence>
<dbReference type="SUPFAM" id="SSF52172">
    <property type="entry name" value="CheY-like"/>
    <property type="match status" value="1"/>
</dbReference>
<comment type="function">
    <text evidence="5">Involved in chemotaxis. Part of a chemotaxis signal transduction system that modulates chemotaxis in response to various stimuli. Catalyzes the demethylation of specific methylglutamate residues introduced into the chemoreceptors (methyl-accepting chemotaxis proteins or MCP) by CheR. Also mediates the irreversible deamidation of specific glutamine residues to glutamic acid.</text>
</comment>
<evidence type="ECO:0000259" key="8">
    <source>
        <dbReference type="PROSITE" id="PS50110"/>
    </source>
</evidence>
<dbReference type="SUPFAM" id="SSF52738">
    <property type="entry name" value="Methylesterase CheB, C-terminal domain"/>
    <property type="match status" value="1"/>
</dbReference>
<accession>A0A401FSU2</accession>
<dbReference type="PIRSF" id="PIRSF000876">
    <property type="entry name" value="RR_chemtxs_CheB"/>
    <property type="match status" value="1"/>
</dbReference>
<dbReference type="InterPro" id="IPR001789">
    <property type="entry name" value="Sig_transdc_resp-reg_receiver"/>
</dbReference>
<evidence type="ECO:0000259" key="9">
    <source>
        <dbReference type="PROSITE" id="PS50122"/>
    </source>
</evidence>
<keyword evidence="2 5" id="KW-0145">Chemotaxis</keyword>
<dbReference type="InterPro" id="IPR011006">
    <property type="entry name" value="CheY-like_superfamily"/>
</dbReference>
<dbReference type="NCBIfam" id="NF009206">
    <property type="entry name" value="PRK12555.1"/>
    <property type="match status" value="1"/>
</dbReference>
<evidence type="ECO:0000313" key="11">
    <source>
        <dbReference type="Proteomes" id="UP000288096"/>
    </source>
</evidence>
<dbReference type="InterPro" id="IPR035909">
    <property type="entry name" value="CheB_C"/>
</dbReference>
<evidence type="ECO:0000313" key="10">
    <source>
        <dbReference type="EMBL" id="GBC60039.1"/>
    </source>
</evidence>
<dbReference type="Gene3D" id="3.40.50.2300">
    <property type="match status" value="1"/>
</dbReference>
<comment type="catalytic activity">
    <reaction evidence="4 5">
        <text>[protein]-L-glutamate 5-O-methyl ester + H2O = L-glutamyl-[protein] + methanol + H(+)</text>
        <dbReference type="Rhea" id="RHEA:23236"/>
        <dbReference type="Rhea" id="RHEA-COMP:10208"/>
        <dbReference type="Rhea" id="RHEA-COMP:10311"/>
        <dbReference type="ChEBI" id="CHEBI:15377"/>
        <dbReference type="ChEBI" id="CHEBI:15378"/>
        <dbReference type="ChEBI" id="CHEBI:17790"/>
        <dbReference type="ChEBI" id="CHEBI:29973"/>
        <dbReference type="ChEBI" id="CHEBI:82795"/>
        <dbReference type="EC" id="3.1.1.61"/>
    </reaction>
</comment>
<comment type="PTM">
    <text evidence="5">Phosphorylated by CheA. Phosphorylation of the N-terminal regulatory domain activates the methylesterase activity.</text>
</comment>
<feature type="domain" description="CheB-type methylesterase" evidence="9">
    <location>
        <begin position="154"/>
        <end position="346"/>
    </location>
</feature>
<dbReference type="Pfam" id="PF00072">
    <property type="entry name" value="Response_reg"/>
    <property type="match status" value="1"/>
</dbReference>
<evidence type="ECO:0000256" key="6">
    <source>
        <dbReference type="PROSITE-ProRule" id="PRU00050"/>
    </source>
</evidence>
<comment type="caution">
    <text evidence="10">The sequence shown here is derived from an EMBL/GenBank/DDBJ whole genome shotgun (WGS) entry which is preliminary data.</text>
</comment>
<evidence type="ECO:0000256" key="3">
    <source>
        <dbReference type="ARBA" id="ARBA00022801"/>
    </source>
</evidence>
<comment type="similarity">
    <text evidence="5">Belongs to the CheB family.</text>
</comment>
<dbReference type="GO" id="GO:0000156">
    <property type="term" value="F:phosphorelay response regulator activity"/>
    <property type="evidence" value="ECO:0007669"/>
    <property type="project" value="InterPro"/>
</dbReference>
<evidence type="ECO:0000256" key="2">
    <source>
        <dbReference type="ARBA" id="ARBA00022500"/>
    </source>
</evidence>
<dbReference type="NCBIfam" id="NF001965">
    <property type="entry name" value="PRK00742.1"/>
    <property type="match status" value="1"/>
</dbReference>
<keyword evidence="1 5" id="KW-0963">Cytoplasm</keyword>
<reference evidence="11" key="1">
    <citation type="submission" date="2017-11" db="EMBL/GenBank/DDBJ databases">
        <authorList>
            <person name="Watanabe M."/>
            <person name="Kojima H."/>
        </authorList>
    </citation>
    <scope>NUCLEOTIDE SEQUENCE [LARGE SCALE GENOMIC DNA]</scope>
    <source>
        <strain evidence="11">Tokyo 01</strain>
    </source>
</reference>
<dbReference type="RefSeq" id="WP_124327495.1">
    <property type="nucleotide sequence ID" value="NZ_BEXT01000001.1"/>
</dbReference>
<evidence type="ECO:0000256" key="7">
    <source>
        <dbReference type="PROSITE-ProRule" id="PRU00169"/>
    </source>
</evidence>
<keyword evidence="5 7" id="KW-0597">Phosphoprotein</keyword>
<dbReference type="CDD" id="cd17541">
    <property type="entry name" value="REC_CheB-like"/>
    <property type="match status" value="1"/>
</dbReference>
<dbReference type="GO" id="GO:0006935">
    <property type="term" value="P:chemotaxis"/>
    <property type="evidence" value="ECO:0007669"/>
    <property type="project" value="UniProtKB-UniRule"/>
</dbReference>
<dbReference type="PROSITE" id="PS50122">
    <property type="entry name" value="CHEB"/>
    <property type="match status" value="1"/>
</dbReference>
<dbReference type="InterPro" id="IPR000673">
    <property type="entry name" value="Sig_transdc_resp-reg_Me-estase"/>
</dbReference>
<dbReference type="AlphaFoldDB" id="A0A401FSU2"/>
<protein>
    <recommendedName>
        <fullName evidence="5">Protein-glutamate methylesterase/protein-glutamine glutaminase</fullName>
        <ecNumber evidence="5">3.1.1.61</ecNumber>
        <ecNumber evidence="5">3.5.1.44</ecNumber>
    </recommendedName>
</protein>
<evidence type="ECO:0000256" key="5">
    <source>
        <dbReference type="HAMAP-Rule" id="MF_00099"/>
    </source>
</evidence>
<dbReference type="Gene3D" id="3.40.50.180">
    <property type="entry name" value="Methylesterase CheB, C-terminal domain"/>
    <property type="match status" value="1"/>
</dbReference>
<dbReference type="GO" id="GO:0005737">
    <property type="term" value="C:cytoplasm"/>
    <property type="evidence" value="ECO:0007669"/>
    <property type="project" value="UniProtKB-SubCell"/>
</dbReference>
<feature type="active site" evidence="5 6">
    <location>
        <position position="288"/>
    </location>
</feature>
<keyword evidence="11" id="KW-1185">Reference proteome</keyword>
<proteinExistence type="inferred from homology"/>
<dbReference type="PANTHER" id="PTHR42872">
    <property type="entry name" value="PROTEIN-GLUTAMATE METHYLESTERASE/PROTEIN-GLUTAMINE GLUTAMINASE"/>
    <property type="match status" value="1"/>
</dbReference>
<dbReference type="HAMAP" id="MF_00099">
    <property type="entry name" value="CheB_chemtxs"/>
    <property type="match status" value="1"/>
</dbReference>
<gene>
    <name evidence="5" type="primary">cheB</name>
    <name evidence="10" type="ORF">DENIS_0981</name>
</gene>
<dbReference type="SMART" id="SM00448">
    <property type="entry name" value="REC"/>
    <property type="match status" value="1"/>
</dbReference>
<dbReference type="Proteomes" id="UP000288096">
    <property type="component" value="Unassembled WGS sequence"/>
</dbReference>
<comment type="catalytic activity">
    <reaction evidence="5">
        <text>L-glutaminyl-[protein] + H2O = L-glutamyl-[protein] + NH4(+)</text>
        <dbReference type="Rhea" id="RHEA:16441"/>
        <dbReference type="Rhea" id="RHEA-COMP:10207"/>
        <dbReference type="Rhea" id="RHEA-COMP:10208"/>
        <dbReference type="ChEBI" id="CHEBI:15377"/>
        <dbReference type="ChEBI" id="CHEBI:28938"/>
        <dbReference type="ChEBI" id="CHEBI:29973"/>
        <dbReference type="ChEBI" id="CHEBI:30011"/>
        <dbReference type="EC" id="3.5.1.44"/>
    </reaction>
</comment>
<keyword evidence="3 5" id="KW-0378">Hydrolase</keyword>
<feature type="modified residue" description="4-aspartylphosphate" evidence="5 7">
    <location>
        <position position="54"/>
    </location>
</feature>
<feature type="active site" evidence="5 6">
    <location>
        <position position="192"/>
    </location>
</feature>
<comment type="domain">
    <text evidence="5">Contains a C-terminal catalytic domain, and an N-terminal region which modulates catalytic activity.</text>
</comment>
<dbReference type="GO" id="GO:0008984">
    <property type="term" value="F:protein-glutamate methylesterase activity"/>
    <property type="evidence" value="ECO:0007669"/>
    <property type="project" value="UniProtKB-UniRule"/>
</dbReference>
<reference evidence="11" key="2">
    <citation type="submission" date="2019-01" db="EMBL/GenBank/DDBJ databases">
        <title>Genome sequence of Desulfonema ishimotonii strain Tokyo 01.</title>
        <authorList>
            <person name="Fukui M."/>
        </authorList>
    </citation>
    <scope>NUCLEOTIDE SEQUENCE [LARGE SCALE GENOMIC DNA]</scope>
    <source>
        <strain evidence="11">Tokyo 01</strain>
    </source>
</reference>
<feature type="active site" evidence="5 6">
    <location>
        <position position="166"/>
    </location>
</feature>
<evidence type="ECO:0000256" key="1">
    <source>
        <dbReference type="ARBA" id="ARBA00022490"/>
    </source>
</evidence>
<dbReference type="EC" id="3.1.1.61" evidence="5"/>
<name>A0A401FSU2_9BACT</name>
<dbReference type="OrthoDB" id="9793421at2"/>
<dbReference type="Pfam" id="PF01339">
    <property type="entry name" value="CheB_methylest"/>
    <property type="match status" value="1"/>
</dbReference>
<dbReference type="PROSITE" id="PS50110">
    <property type="entry name" value="RESPONSE_REGULATORY"/>
    <property type="match status" value="1"/>
</dbReference>
<dbReference type="CDD" id="cd16432">
    <property type="entry name" value="CheB_Rec"/>
    <property type="match status" value="1"/>
</dbReference>